<keyword evidence="6 8" id="KW-0472">Membrane</keyword>
<dbReference type="SUPFAM" id="SSF49464">
    <property type="entry name" value="Carboxypeptidase regulatory domain-like"/>
    <property type="match status" value="1"/>
</dbReference>
<evidence type="ECO:0000256" key="6">
    <source>
        <dbReference type="ARBA" id="ARBA00023136"/>
    </source>
</evidence>
<dbReference type="InterPro" id="IPR023997">
    <property type="entry name" value="TonB-dep_OMP_SusC/RagA_CS"/>
</dbReference>
<dbReference type="InterPro" id="IPR037066">
    <property type="entry name" value="Plug_dom_sf"/>
</dbReference>
<evidence type="ECO:0000256" key="8">
    <source>
        <dbReference type="PROSITE-ProRule" id="PRU01360"/>
    </source>
</evidence>
<evidence type="ECO:0000259" key="11">
    <source>
        <dbReference type="Pfam" id="PF00593"/>
    </source>
</evidence>
<evidence type="ECO:0000259" key="12">
    <source>
        <dbReference type="Pfam" id="PF07715"/>
    </source>
</evidence>
<dbReference type="NCBIfam" id="TIGR04057">
    <property type="entry name" value="SusC_RagA_signa"/>
    <property type="match status" value="1"/>
</dbReference>
<feature type="domain" description="TonB-dependent receptor-like beta-barrel" evidence="11">
    <location>
        <begin position="469"/>
        <end position="859"/>
    </location>
</feature>
<comment type="similarity">
    <text evidence="8 9">Belongs to the TonB-dependent receptor family.</text>
</comment>
<evidence type="ECO:0000256" key="10">
    <source>
        <dbReference type="SAM" id="Phobius"/>
    </source>
</evidence>
<keyword evidence="4 8" id="KW-0812">Transmembrane</keyword>
<evidence type="ECO:0000256" key="5">
    <source>
        <dbReference type="ARBA" id="ARBA00023077"/>
    </source>
</evidence>
<dbReference type="PROSITE" id="PS52016">
    <property type="entry name" value="TONB_DEPENDENT_REC_3"/>
    <property type="match status" value="1"/>
</dbReference>
<keyword evidence="5 9" id="KW-0798">TonB box</keyword>
<keyword evidence="7 8" id="KW-0998">Cell outer membrane</keyword>
<dbReference type="Proteomes" id="UP000183788">
    <property type="component" value="Unassembled WGS sequence"/>
</dbReference>
<keyword evidence="10" id="KW-1133">Transmembrane helix</keyword>
<evidence type="ECO:0000256" key="3">
    <source>
        <dbReference type="ARBA" id="ARBA00022452"/>
    </source>
</evidence>
<dbReference type="Gene3D" id="2.60.40.1120">
    <property type="entry name" value="Carboxypeptidase-like, regulatory domain"/>
    <property type="match status" value="1"/>
</dbReference>
<accession>A0A1K1PHR3</accession>
<dbReference type="SUPFAM" id="SSF56935">
    <property type="entry name" value="Porins"/>
    <property type="match status" value="1"/>
</dbReference>
<evidence type="ECO:0000313" key="16">
    <source>
        <dbReference type="Proteomes" id="UP001326715"/>
    </source>
</evidence>
<dbReference type="NCBIfam" id="TIGR04056">
    <property type="entry name" value="OMP_RagA_SusC"/>
    <property type="match status" value="1"/>
</dbReference>
<protein>
    <submittedName>
        <fullName evidence="14">SusC/RagA family TonB-linked outer membrane protein</fullName>
    </submittedName>
    <submittedName>
        <fullName evidence="13">TonB-linked outer membrane protein, SusC/RagA family</fullName>
    </submittedName>
</protein>
<evidence type="ECO:0000256" key="1">
    <source>
        <dbReference type="ARBA" id="ARBA00004571"/>
    </source>
</evidence>
<dbReference type="InterPro" id="IPR000531">
    <property type="entry name" value="Beta-barrel_TonB"/>
</dbReference>
<evidence type="ECO:0000313" key="14">
    <source>
        <dbReference type="EMBL" id="WQG88437.1"/>
    </source>
</evidence>
<dbReference type="InterPro" id="IPR036942">
    <property type="entry name" value="Beta-barrel_TonB_sf"/>
</dbReference>
<dbReference type="OrthoDB" id="9768177at2"/>
<dbReference type="Proteomes" id="UP001326715">
    <property type="component" value="Chromosome"/>
</dbReference>
<dbReference type="Gene3D" id="2.170.130.10">
    <property type="entry name" value="TonB-dependent receptor, plug domain"/>
    <property type="match status" value="1"/>
</dbReference>
<organism evidence="13 15">
    <name type="scientific">Chitinophaga sancti</name>
    <dbReference type="NCBI Taxonomy" id="1004"/>
    <lineage>
        <taxon>Bacteria</taxon>
        <taxon>Pseudomonadati</taxon>
        <taxon>Bacteroidota</taxon>
        <taxon>Chitinophagia</taxon>
        <taxon>Chitinophagales</taxon>
        <taxon>Chitinophagaceae</taxon>
        <taxon>Chitinophaga</taxon>
    </lineage>
</organism>
<dbReference type="STRING" id="1004.SAMN05661012_02006"/>
<dbReference type="AlphaFoldDB" id="A0A1K1PHR3"/>
<comment type="subcellular location">
    <subcellularLocation>
        <location evidence="1 8">Cell outer membrane</location>
        <topology evidence="1 8">Multi-pass membrane protein</topology>
    </subcellularLocation>
</comment>
<dbReference type="Gene3D" id="2.40.170.20">
    <property type="entry name" value="TonB-dependent receptor, beta-barrel domain"/>
    <property type="match status" value="1"/>
</dbReference>
<dbReference type="InterPro" id="IPR023996">
    <property type="entry name" value="TonB-dep_OMP_SusC/RagA"/>
</dbReference>
<dbReference type="Pfam" id="PF00593">
    <property type="entry name" value="TonB_dep_Rec_b-barrel"/>
    <property type="match status" value="1"/>
</dbReference>
<dbReference type="RefSeq" id="WP_083571472.1">
    <property type="nucleotide sequence ID" value="NZ_CP139972.1"/>
</dbReference>
<dbReference type="Pfam" id="PF07715">
    <property type="entry name" value="Plug"/>
    <property type="match status" value="1"/>
</dbReference>
<dbReference type="Pfam" id="PF13715">
    <property type="entry name" value="CarbopepD_reg_2"/>
    <property type="match status" value="1"/>
</dbReference>
<gene>
    <name evidence="13" type="ORF">SAMN05661012_02006</name>
    <name evidence="14" type="ORF">SR876_26295</name>
</gene>
<proteinExistence type="inferred from homology"/>
<dbReference type="InterPro" id="IPR008969">
    <property type="entry name" value="CarboxyPept-like_regulatory"/>
</dbReference>
<name>A0A1K1PHR3_9BACT</name>
<keyword evidence="16" id="KW-1185">Reference proteome</keyword>
<dbReference type="InterPro" id="IPR039426">
    <property type="entry name" value="TonB-dep_rcpt-like"/>
</dbReference>
<reference evidence="13 15" key="1">
    <citation type="submission" date="2016-11" db="EMBL/GenBank/DDBJ databases">
        <authorList>
            <person name="Jaros S."/>
            <person name="Januszkiewicz K."/>
            <person name="Wedrychowicz H."/>
        </authorList>
    </citation>
    <scope>NUCLEOTIDE SEQUENCE [LARGE SCALE GENOMIC DNA]</scope>
    <source>
        <strain evidence="13 15">DSM 784</strain>
    </source>
</reference>
<keyword evidence="3 8" id="KW-1134">Transmembrane beta strand</keyword>
<dbReference type="GO" id="GO:0009279">
    <property type="term" value="C:cell outer membrane"/>
    <property type="evidence" value="ECO:0007669"/>
    <property type="project" value="UniProtKB-SubCell"/>
</dbReference>
<dbReference type="InterPro" id="IPR012910">
    <property type="entry name" value="Plug_dom"/>
</dbReference>
<evidence type="ECO:0000256" key="7">
    <source>
        <dbReference type="ARBA" id="ARBA00023237"/>
    </source>
</evidence>
<evidence type="ECO:0000256" key="2">
    <source>
        <dbReference type="ARBA" id="ARBA00022448"/>
    </source>
</evidence>
<reference evidence="14 16" key="2">
    <citation type="submission" date="2023-11" db="EMBL/GenBank/DDBJ databases">
        <title>MicrobeMod: A computational toolkit for identifying prokaryotic methylation and restriction-modification with nanopore sequencing.</title>
        <authorList>
            <person name="Crits-Christoph A."/>
            <person name="Kang S.C."/>
            <person name="Lee H."/>
            <person name="Ostrov N."/>
        </authorList>
    </citation>
    <scope>NUCLEOTIDE SEQUENCE [LARGE SCALE GENOMIC DNA]</scope>
    <source>
        <strain evidence="14 16">ATCC 23090</strain>
    </source>
</reference>
<evidence type="ECO:0000256" key="9">
    <source>
        <dbReference type="RuleBase" id="RU003357"/>
    </source>
</evidence>
<dbReference type="EMBL" id="FPIZ01000005">
    <property type="protein sequence ID" value="SFW47328.1"/>
    <property type="molecule type" value="Genomic_DNA"/>
</dbReference>
<evidence type="ECO:0000313" key="13">
    <source>
        <dbReference type="EMBL" id="SFW47328.1"/>
    </source>
</evidence>
<evidence type="ECO:0000256" key="4">
    <source>
        <dbReference type="ARBA" id="ARBA00022692"/>
    </source>
</evidence>
<sequence>MKYCGILSGIPIPLYERFQPLLKIMRFLFLVILVLCTTTLLLVARDSRGQDLSAIRLHLNIRDAKLDKVLKQIERNTELFFIVDGSIAQLTAVSALEDKERSLKEILDAVLGPNDLAYIQDGHYIIIKKSIPVDFAKPISGVITDEKGDPLPGVSISIKGSHAGTISNEKGIFTLNSITENDTLLVSYVGYKTQVVPVKGASQLTIRLVLSENSLQDVVVIGYGSQRKGDLTSSVATVKSENFVKGNVLDAGQLLQGKVAGLTISAPSGDPTSGTQILLRGNTTLLGANSSPLVLIDGIPGDLKTVAPEDIESMDVLKDGSAAAIYGTRGTNGVIIVTTRRPSGAYTSSVDYSGYVGTQTIARKPDMLTAADYRRQIAEGTRDKSWDLGANTDWQKAITQDPITHVHNLTFRGGNSKTNYLANVNYRALEGIMKKSDNNTFTGRIDINHSMLDDKLRINVGLLNSNNKFTTTGDGYSFNGYTYRQALIRNPTSPIYDSTGKWFEQTGLFNYENPLSRLYESDGENTSQNTRMNSTITLLPIEGLKLSALFSYTRYNEERGYSETKQNISTLRDGKNGYASVGSLQNVQRLMELTAQYNKNIGKHKFSVMGGYSYQETDYRNHYMQNWDFPTDRFSYNDIGIGYALKQGLAPEFSEKSETNLIGFFGRATYSYNDKYLLLASMRHEAASQLYGTKQPWGNFPAVSLGWRLSNEPFMKGISWLTDLKLRAGYGVTGTQPTDLFLGVGILSYGDYVYNNGVWIQTLGPSQNPNDKLRWEEKHESNFGIDYTLFNGRVSGNVDYYIRRINGLLYDYQVPSPPNLYDRTRANVGKMENKGLEVMVNIIPVKTSEFEWSTSLMFSTNTNKLITLSNELYQTSVDYITEGGTGEPIQTFTSLVRVGRNIGDFYGFKVVDISSEGKWIYEGRDGKPQAYSNYQHAFEDKRVLGNGLPKYYGGWNNTFRYKNFDLNITMRGAFKYQILNVQRMYYENTGLQQYNRLKSAYDKVYGKAVLSTDMPLEFNSNYVENGDFWKIDNITIGYNFSHIQNKYIHGARVYASTLNTLTLTGYKGIDPEVNRLGLAPGVDERDKYPSVRTFTVGVNLNF</sequence>
<keyword evidence="2 8" id="KW-0813">Transport</keyword>
<feature type="transmembrane region" description="Helical" evidence="10">
    <location>
        <begin position="27"/>
        <end position="44"/>
    </location>
</feature>
<feature type="domain" description="TonB-dependent receptor plug" evidence="12">
    <location>
        <begin position="229"/>
        <end position="334"/>
    </location>
</feature>
<evidence type="ECO:0000313" key="15">
    <source>
        <dbReference type="Proteomes" id="UP000183788"/>
    </source>
</evidence>
<dbReference type="EMBL" id="CP140154">
    <property type="protein sequence ID" value="WQG88437.1"/>
    <property type="molecule type" value="Genomic_DNA"/>
</dbReference>